<evidence type="ECO:0000256" key="3">
    <source>
        <dbReference type="ARBA" id="ARBA00022737"/>
    </source>
</evidence>
<dbReference type="InterPro" id="IPR012934">
    <property type="entry name" value="Znf_AD"/>
</dbReference>
<organism evidence="14 15">
    <name type="scientific">Trichogramma kaykai</name>
    <dbReference type="NCBI Taxonomy" id="54128"/>
    <lineage>
        <taxon>Eukaryota</taxon>
        <taxon>Metazoa</taxon>
        <taxon>Ecdysozoa</taxon>
        <taxon>Arthropoda</taxon>
        <taxon>Hexapoda</taxon>
        <taxon>Insecta</taxon>
        <taxon>Pterygota</taxon>
        <taxon>Neoptera</taxon>
        <taxon>Endopterygota</taxon>
        <taxon>Hymenoptera</taxon>
        <taxon>Apocrita</taxon>
        <taxon>Proctotrupomorpha</taxon>
        <taxon>Chalcidoidea</taxon>
        <taxon>Trichogrammatidae</taxon>
        <taxon>Trichogramma</taxon>
    </lineage>
</organism>
<keyword evidence="3" id="KW-0677">Repeat</keyword>
<sequence length="931" mass="107623">MMEPSLYDSSICRLCAEDNENGELLFRNDSEMNDLSAMVNRYLPVKVHDDKKFPRTICPGCNIQLESTAQFFELLIRGQEKLQAMWEKQIQIDHKYVNDHNVKYYIKIAGMEQNNSVSELKENNLNESSTENEYKQTKKKGKKSKISNNEEEKLRESQYQETVEKRDEFNADINENKRVKRHRKTPKRFVESLQGKELDNIFQNKTVSHKNNQIEYKSKNYIKSSKQQDILLLRKNQTSDTTQKLELKNENSFLCLPCNKIFMGPNEYIKHESTHASVFNKTCSFCPLIFNTLEDLMHHQQLCSHGSEECSEINLNHEKEKSSQKNINFMNSDEDNSSSVVTVSQDEENITYILPDNDYLVKDNDCEFSDESLDEVKEKHQEPSALDDENVSYQCKKCKKHFQTSFNLKNHINIVHLGEKPFVCEICNKAFSYQTSLNGHKELNHQVQLTNDGCACSDCDQILNDSNALLHHKVIEHCNHKRYSCQKCEKSFKHKQLLQRHQLVHSEDRPYPCEICTASFKTKANLSNHQSTHTGEKRFACHCCEQKFAHKTSLTLHLRVHTGEKPYKCDQCTKSFSQNGNLQEHMRIHTGEKPYCCEFCKRRFTTSSQYKLHVKRHTGERPWVCESCGKTFLHKDTWKTHLRRHTGERPFQCTECNRRFTEQWALKKHMRRHTGEKPYKCDVCGKEFADCSNLSKHKKIHMVRESNEVEKSKGNIWQRLRDGHENINFVNVNESQESVTTENEISQIIYVAYKNSKQSIPVKTNTTVNSKSDQSNNGSLNAELNAESNSLLQVTDEDGNTIPLSIEQARQLFSEGQIVDQLNGNQIIRIQQSNSVEIDEISTTIVPLKNNTSSSSVSNIQPDAENIEPILEDKNTINTGDAQINQIDAGNPIQLNGNQQAIVFEIPDGQKVQIINASYPLQLTSEYLNMI</sequence>
<dbReference type="FunFam" id="3.30.160.60:FF:001573">
    <property type="entry name" value="Zinc finger protein 407"/>
    <property type="match status" value="1"/>
</dbReference>
<feature type="domain" description="C2H2-type" evidence="12">
    <location>
        <begin position="595"/>
        <end position="622"/>
    </location>
</feature>
<dbReference type="AlphaFoldDB" id="A0ABD2VXE3"/>
<evidence type="ECO:0000313" key="15">
    <source>
        <dbReference type="Proteomes" id="UP001627154"/>
    </source>
</evidence>
<dbReference type="Pfam" id="PF00096">
    <property type="entry name" value="zf-C2H2"/>
    <property type="match status" value="6"/>
</dbReference>
<dbReference type="FunFam" id="3.30.160.60:FF:002343">
    <property type="entry name" value="Zinc finger protein 33A"/>
    <property type="match status" value="1"/>
</dbReference>
<feature type="domain" description="C2H2-type" evidence="12">
    <location>
        <begin position="623"/>
        <end position="650"/>
    </location>
</feature>
<dbReference type="SUPFAM" id="SSF57716">
    <property type="entry name" value="Glucocorticoid receptor-like (DNA-binding domain)"/>
    <property type="match status" value="1"/>
</dbReference>
<evidence type="ECO:0000256" key="1">
    <source>
        <dbReference type="ARBA" id="ARBA00004123"/>
    </source>
</evidence>
<keyword evidence="8" id="KW-0539">Nucleus</keyword>
<dbReference type="GO" id="GO:0008270">
    <property type="term" value="F:zinc ion binding"/>
    <property type="evidence" value="ECO:0007669"/>
    <property type="project" value="UniProtKB-UniRule"/>
</dbReference>
<comment type="caution">
    <text evidence="14">The sequence shown here is derived from an EMBL/GenBank/DDBJ whole genome shotgun (WGS) entry which is preliminary data.</text>
</comment>
<evidence type="ECO:0000256" key="11">
    <source>
        <dbReference type="SAM" id="MobiDB-lite"/>
    </source>
</evidence>
<evidence type="ECO:0000256" key="7">
    <source>
        <dbReference type="ARBA" id="ARBA00023163"/>
    </source>
</evidence>
<dbReference type="Proteomes" id="UP001627154">
    <property type="component" value="Unassembled WGS sequence"/>
</dbReference>
<dbReference type="InterPro" id="IPR036236">
    <property type="entry name" value="Znf_C2H2_sf"/>
</dbReference>
<evidence type="ECO:0000256" key="10">
    <source>
        <dbReference type="PROSITE-ProRule" id="PRU01263"/>
    </source>
</evidence>
<feature type="domain" description="ZAD" evidence="13">
    <location>
        <begin position="10"/>
        <end position="85"/>
    </location>
</feature>
<evidence type="ECO:0000256" key="5">
    <source>
        <dbReference type="ARBA" id="ARBA00022833"/>
    </source>
</evidence>
<evidence type="ECO:0000256" key="2">
    <source>
        <dbReference type="ARBA" id="ARBA00022723"/>
    </source>
</evidence>
<protein>
    <recommendedName>
        <fullName evidence="16">Protein krueppel</fullName>
    </recommendedName>
</protein>
<evidence type="ECO:0000256" key="4">
    <source>
        <dbReference type="ARBA" id="ARBA00022771"/>
    </source>
</evidence>
<evidence type="ECO:0000256" key="9">
    <source>
        <dbReference type="PROSITE-ProRule" id="PRU00042"/>
    </source>
</evidence>
<dbReference type="GO" id="GO:0006355">
    <property type="term" value="P:regulation of DNA-templated transcription"/>
    <property type="evidence" value="ECO:0007669"/>
    <property type="project" value="UniProtKB-ARBA"/>
</dbReference>
<feature type="domain" description="C2H2-type" evidence="12">
    <location>
        <begin position="393"/>
        <end position="421"/>
    </location>
</feature>
<dbReference type="FunFam" id="3.30.160.60:FF:000557">
    <property type="entry name" value="zinc finger and SCAN domain-containing protein 29"/>
    <property type="match status" value="1"/>
</dbReference>
<evidence type="ECO:0000259" key="12">
    <source>
        <dbReference type="PROSITE" id="PS50157"/>
    </source>
</evidence>
<evidence type="ECO:0000256" key="6">
    <source>
        <dbReference type="ARBA" id="ARBA00023015"/>
    </source>
</evidence>
<dbReference type="InterPro" id="IPR013087">
    <property type="entry name" value="Znf_C2H2_type"/>
</dbReference>
<dbReference type="PANTHER" id="PTHR24399">
    <property type="entry name" value="ZINC FINGER AND BTB DOMAIN-CONTAINING"/>
    <property type="match status" value="1"/>
</dbReference>
<dbReference type="PROSITE" id="PS00028">
    <property type="entry name" value="ZINC_FINGER_C2H2_1"/>
    <property type="match status" value="12"/>
</dbReference>
<name>A0ABD2VXE3_9HYME</name>
<feature type="domain" description="C2H2-type" evidence="12">
    <location>
        <begin position="511"/>
        <end position="538"/>
    </location>
</feature>
<dbReference type="EMBL" id="JBJJXI010000157">
    <property type="protein sequence ID" value="KAL3385414.1"/>
    <property type="molecule type" value="Genomic_DNA"/>
</dbReference>
<dbReference type="FunFam" id="3.30.160.60:FF:000145">
    <property type="entry name" value="Zinc finger protein 574"/>
    <property type="match status" value="1"/>
</dbReference>
<reference evidence="14 15" key="1">
    <citation type="journal article" date="2024" name="bioRxiv">
        <title>A reference genome for Trichogramma kaykai: A tiny desert-dwelling parasitoid wasp with competing sex-ratio distorters.</title>
        <authorList>
            <person name="Culotta J."/>
            <person name="Lindsey A.R."/>
        </authorList>
    </citation>
    <scope>NUCLEOTIDE SEQUENCE [LARGE SCALE GENOMIC DNA]</scope>
    <source>
        <strain evidence="14 15">KSX58</strain>
    </source>
</reference>
<keyword evidence="7" id="KW-0804">Transcription</keyword>
<feature type="domain" description="C2H2-type" evidence="12">
    <location>
        <begin position="483"/>
        <end position="510"/>
    </location>
</feature>
<feature type="binding site" evidence="10">
    <location>
        <position position="58"/>
    </location>
    <ligand>
        <name>Zn(2+)</name>
        <dbReference type="ChEBI" id="CHEBI:29105"/>
    </ligand>
</feature>
<keyword evidence="5 10" id="KW-0862">Zinc</keyword>
<feature type="binding site" evidence="10">
    <location>
        <position position="61"/>
    </location>
    <ligand>
        <name>Zn(2+)</name>
        <dbReference type="ChEBI" id="CHEBI:29105"/>
    </ligand>
</feature>
<dbReference type="SUPFAM" id="SSF57667">
    <property type="entry name" value="beta-beta-alpha zinc fingers"/>
    <property type="match status" value="7"/>
</dbReference>
<gene>
    <name evidence="14" type="ORF">TKK_018985</name>
</gene>
<dbReference type="Gene3D" id="3.40.1800.20">
    <property type="match status" value="1"/>
</dbReference>
<evidence type="ECO:0000256" key="8">
    <source>
        <dbReference type="ARBA" id="ARBA00023242"/>
    </source>
</evidence>
<keyword evidence="15" id="KW-1185">Reference proteome</keyword>
<feature type="region of interest" description="Disordered" evidence="11">
    <location>
        <begin position="121"/>
        <end position="163"/>
    </location>
</feature>
<keyword evidence="4 9" id="KW-0863">Zinc-finger</keyword>
<feature type="compositionally biased region" description="Basic and acidic residues" evidence="11">
    <location>
        <begin position="148"/>
        <end position="163"/>
    </location>
</feature>
<feature type="binding site" evidence="10">
    <location>
        <position position="15"/>
    </location>
    <ligand>
        <name>Zn(2+)</name>
        <dbReference type="ChEBI" id="CHEBI:29105"/>
    </ligand>
</feature>
<dbReference type="Pfam" id="PF07776">
    <property type="entry name" value="zf-AD"/>
    <property type="match status" value="1"/>
</dbReference>
<dbReference type="SMART" id="SM00868">
    <property type="entry name" value="zf-AD"/>
    <property type="match status" value="1"/>
</dbReference>
<comment type="subcellular location">
    <subcellularLocation>
        <location evidence="1">Nucleus</location>
    </subcellularLocation>
</comment>
<proteinExistence type="predicted"/>
<dbReference type="FunFam" id="3.30.160.60:FF:000100">
    <property type="entry name" value="Zinc finger 45-like"/>
    <property type="match status" value="1"/>
</dbReference>
<feature type="binding site" evidence="10">
    <location>
        <position position="12"/>
    </location>
    <ligand>
        <name>Zn(2+)</name>
        <dbReference type="ChEBI" id="CHEBI:29105"/>
    </ligand>
</feature>
<feature type="domain" description="C2H2-type" evidence="12">
    <location>
        <begin position="651"/>
        <end position="678"/>
    </location>
</feature>
<keyword evidence="6" id="KW-0805">Transcription regulation</keyword>
<dbReference type="FunFam" id="3.30.160.60:FF:000624">
    <property type="entry name" value="zinc finger protein 697"/>
    <property type="match status" value="1"/>
</dbReference>
<dbReference type="PROSITE" id="PS51915">
    <property type="entry name" value="ZAD"/>
    <property type="match status" value="1"/>
</dbReference>
<dbReference type="GO" id="GO:0005634">
    <property type="term" value="C:nucleus"/>
    <property type="evidence" value="ECO:0007669"/>
    <property type="project" value="UniProtKB-SubCell"/>
</dbReference>
<accession>A0ABD2VXE3</accession>
<feature type="domain" description="C2H2-type" evidence="12">
    <location>
        <begin position="679"/>
        <end position="706"/>
    </location>
</feature>
<feature type="domain" description="C2H2-type" evidence="12">
    <location>
        <begin position="539"/>
        <end position="566"/>
    </location>
</feature>
<evidence type="ECO:0008006" key="16">
    <source>
        <dbReference type="Google" id="ProtNLM"/>
    </source>
</evidence>
<dbReference type="PROSITE" id="PS50157">
    <property type="entry name" value="ZINC_FINGER_C2H2_2"/>
    <property type="match status" value="10"/>
</dbReference>
<feature type="domain" description="C2H2-type" evidence="12">
    <location>
        <begin position="422"/>
        <end position="450"/>
    </location>
</feature>
<dbReference type="FunFam" id="3.30.160.60:FF:000065">
    <property type="entry name" value="B-cell CLL/lymphoma 6, member B"/>
    <property type="match status" value="1"/>
</dbReference>
<dbReference type="Pfam" id="PF13912">
    <property type="entry name" value="zf-C2H2_6"/>
    <property type="match status" value="1"/>
</dbReference>
<keyword evidence="2 10" id="KW-0479">Metal-binding</keyword>
<dbReference type="Gene3D" id="3.30.160.60">
    <property type="entry name" value="Classic Zinc Finger"/>
    <property type="match status" value="11"/>
</dbReference>
<evidence type="ECO:0000313" key="14">
    <source>
        <dbReference type="EMBL" id="KAL3385414.1"/>
    </source>
</evidence>
<dbReference type="GO" id="GO:0048598">
    <property type="term" value="P:embryonic morphogenesis"/>
    <property type="evidence" value="ECO:0007669"/>
    <property type="project" value="UniProtKB-ARBA"/>
</dbReference>
<feature type="domain" description="C2H2-type" evidence="12">
    <location>
        <begin position="567"/>
        <end position="594"/>
    </location>
</feature>
<evidence type="ECO:0000259" key="13">
    <source>
        <dbReference type="PROSITE" id="PS51915"/>
    </source>
</evidence>
<dbReference type="SMART" id="SM00355">
    <property type="entry name" value="ZnF_C2H2"/>
    <property type="match status" value="13"/>
</dbReference>
<dbReference type="PANTHER" id="PTHR24399:SF23">
    <property type="entry name" value="C2H2-TYPE DOMAIN-CONTAINING PROTEIN"/>
    <property type="match status" value="1"/>
</dbReference>